<dbReference type="EMBL" id="NOJY02000009">
    <property type="protein sequence ID" value="RDY28044.1"/>
    <property type="molecule type" value="Genomic_DNA"/>
</dbReference>
<gene>
    <name evidence="2" type="ORF">CHL78_007005</name>
</gene>
<dbReference type="Pfam" id="PF07561">
    <property type="entry name" value="DUF1540"/>
    <property type="match status" value="2"/>
</dbReference>
<sequence>MMKIDCSVTKCSHNKESVCYANRINVGGYGAKTACDTCCASFLDKAHYSNLTNNTNTDGPCDCLVCDAKDCKHNDNKLCTANSIQVNGGDVHIYNETECSTFALK</sequence>
<accession>A0A371J5Q5</accession>
<evidence type="ECO:0000313" key="3">
    <source>
        <dbReference type="Proteomes" id="UP000215694"/>
    </source>
</evidence>
<dbReference type="Proteomes" id="UP000215694">
    <property type="component" value="Unassembled WGS sequence"/>
</dbReference>
<protein>
    <submittedName>
        <fullName evidence="2">DUF1540 domain-containing protein</fullName>
    </submittedName>
</protein>
<dbReference type="AlphaFoldDB" id="A0A371J5Q5"/>
<feature type="domain" description="DUF1540" evidence="1">
    <location>
        <begin position="66"/>
        <end position="102"/>
    </location>
</feature>
<feature type="domain" description="DUF1540" evidence="1">
    <location>
        <begin position="4"/>
        <end position="42"/>
    </location>
</feature>
<dbReference type="InterPro" id="IPR011437">
    <property type="entry name" value="DUF1540"/>
</dbReference>
<name>A0A371J5Q5_9FIRM</name>
<dbReference type="OrthoDB" id="9792226at2"/>
<evidence type="ECO:0000313" key="2">
    <source>
        <dbReference type="EMBL" id="RDY28044.1"/>
    </source>
</evidence>
<reference evidence="2 3" key="1">
    <citation type="journal article" date="2017" name="Genome Announc.">
        <title>Draft Genome Sequence of Romboutsia weinsteinii sp. nov. Strain CCRI-19649(T) Isolated from Surface Water.</title>
        <authorList>
            <person name="Maheux A.F."/>
            <person name="Boudreau D.K."/>
            <person name="Berube E."/>
            <person name="Boissinot M."/>
            <person name="Cantin P."/>
            <person name="Raymond F."/>
            <person name="Corbeil J."/>
            <person name="Omar R.F."/>
            <person name="Bergeron M.G."/>
        </authorList>
    </citation>
    <scope>NUCLEOTIDE SEQUENCE [LARGE SCALE GENOMIC DNA]</scope>
    <source>
        <strain evidence="2 3">CCRI-19649</strain>
    </source>
</reference>
<evidence type="ECO:0000259" key="1">
    <source>
        <dbReference type="Pfam" id="PF07561"/>
    </source>
</evidence>
<comment type="caution">
    <text evidence="2">The sequence shown here is derived from an EMBL/GenBank/DDBJ whole genome shotgun (WGS) entry which is preliminary data.</text>
</comment>
<organism evidence="2 3">
    <name type="scientific">Romboutsia weinsteinii</name>
    <dbReference type="NCBI Taxonomy" id="2020949"/>
    <lineage>
        <taxon>Bacteria</taxon>
        <taxon>Bacillati</taxon>
        <taxon>Bacillota</taxon>
        <taxon>Clostridia</taxon>
        <taxon>Peptostreptococcales</taxon>
        <taxon>Peptostreptococcaceae</taxon>
        <taxon>Romboutsia</taxon>
    </lineage>
</organism>
<keyword evidence="3" id="KW-1185">Reference proteome</keyword>
<proteinExistence type="predicted"/>